<feature type="domain" description="DUF6950" evidence="1">
    <location>
        <begin position="3"/>
        <end position="118"/>
    </location>
</feature>
<name>A0A1H8IQJ1_9PROT</name>
<sequence length="121" mass="13965">MKFSEYISSHANRRFIWGVHDCCTFVGEWVRLETGRDYLTEHRPWTTAREAKKKLRDLNGLSFFLDQHFKRIPPGMAQDGDLTIYQGAACLFSGRHIVSVGETGLVFTDRSVAKEAWTCRH</sequence>
<reference evidence="2 3" key="1">
    <citation type="submission" date="2016-10" db="EMBL/GenBank/DDBJ databases">
        <authorList>
            <person name="de Groot N.N."/>
        </authorList>
    </citation>
    <scope>NUCLEOTIDE SEQUENCE [LARGE SCALE GENOMIC DNA]</scope>
    <source>
        <strain evidence="2 3">Nl18</strain>
    </source>
</reference>
<dbReference type="EMBL" id="FOCT01000006">
    <property type="protein sequence ID" value="SEN70651.1"/>
    <property type="molecule type" value="Genomic_DNA"/>
</dbReference>
<accession>A0A1H8IQJ1</accession>
<gene>
    <name evidence="2" type="ORF">SAMN05216404_106144</name>
</gene>
<dbReference type="Proteomes" id="UP000183898">
    <property type="component" value="Unassembled WGS sequence"/>
</dbReference>
<evidence type="ECO:0000313" key="2">
    <source>
        <dbReference type="EMBL" id="SEN70651.1"/>
    </source>
</evidence>
<dbReference type="InterPro" id="IPR053802">
    <property type="entry name" value="DUF6950"/>
</dbReference>
<dbReference type="RefSeq" id="WP_074746291.1">
    <property type="nucleotide sequence ID" value="NZ_FOCT01000006.1"/>
</dbReference>
<dbReference type="AlphaFoldDB" id="A0A1H8IQJ1"/>
<evidence type="ECO:0000259" key="1">
    <source>
        <dbReference type="Pfam" id="PF22262"/>
    </source>
</evidence>
<organism evidence="2 3">
    <name type="scientific">Nitrosospira multiformis</name>
    <dbReference type="NCBI Taxonomy" id="1231"/>
    <lineage>
        <taxon>Bacteria</taxon>
        <taxon>Pseudomonadati</taxon>
        <taxon>Pseudomonadota</taxon>
        <taxon>Betaproteobacteria</taxon>
        <taxon>Nitrosomonadales</taxon>
        <taxon>Nitrosomonadaceae</taxon>
        <taxon>Nitrosospira</taxon>
    </lineage>
</organism>
<dbReference type="Pfam" id="PF22262">
    <property type="entry name" value="DUF6950"/>
    <property type="match status" value="1"/>
</dbReference>
<evidence type="ECO:0000313" key="3">
    <source>
        <dbReference type="Proteomes" id="UP000183898"/>
    </source>
</evidence>
<protein>
    <recommendedName>
        <fullName evidence="1">DUF6950 domain-containing protein</fullName>
    </recommendedName>
</protein>
<proteinExistence type="predicted"/>